<dbReference type="EMBL" id="RYZW01000064">
    <property type="protein sequence ID" value="TDZ53999.1"/>
    <property type="molecule type" value="Genomic_DNA"/>
</dbReference>
<reference evidence="1 2" key="1">
    <citation type="submission" date="2018-12" db="EMBL/GenBank/DDBJ databases">
        <title>Genome sequence and assembly of Colletotrichum trifolii.</title>
        <authorList>
            <person name="Gan P."/>
            <person name="Shirasu K."/>
        </authorList>
    </citation>
    <scope>NUCLEOTIDE SEQUENCE [LARGE SCALE GENOMIC DNA]</scope>
    <source>
        <strain evidence="1 2">543-2</strain>
    </source>
</reference>
<dbReference type="Proteomes" id="UP000295703">
    <property type="component" value="Unassembled WGS sequence"/>
</dbReference>
<protein>
    <submittedName>
        <fullName evidence="1">Uncharacterized protein</fullName>
    </submittedName>
</protein>
<dbReference type="STRING" id="5466.A0A4R8RIM0"/>
<dbReference type="AlphaFoldDB" id="A0A4R8RIM0"/>
<evidence type="ECO:0000313" key="2">
    <source>
        <dbReference type="Proteomes" id="UP000295703"/>
    </source>
</evidence>
<gene>
    <name evidence="1" type="ORF">CTRI78_v006635</name>
</gene>
<comment type="caution">
    <text evidence="1">The sequence shown here is derived from an EMBL/GenBank/DDBJ whole genome shotgun (WGS) entry which is preliminary data.</text>
</comment>
<evidence type="ECO:0000313" key="1">
    <source>
        <dbReference type="EMBL" id="TDZ53999.1"/>
    </source>
</evidence>
<accession>A0A4R8RIM0</accession>
<keyword evidence="2" id="KW-1185">Reference proteome</keyword>
<name>A0A4R8RIM0_COLTR</name>
<sequence>MVPATQTQSPFIIRLPREVRAAIYLQLWRSVGLRQHIIHHGIAGDKHFCRWSCTTDFEVEDKLQQDLENLRTELGISLGEDIFRDREGNEPPYARRLQSPWMNHWLCGERAFDAHGINAINGMITATGVCWKKDDRKKFQGSWLSPYMPMLLSCKLVSNECLQSIYELTTFVFTDVLTMQLFFGRCARPQPGTERIMPPAFLKHSRSLELSLNPDFPALLPCVDLDIPGIPRHHDVYDFHWLRIDQCPNLQSLKVWIASRSIIWASLLNRNYCGVTQFNADELKRLLAPFKTLESVTISTPLSRTISPQVGYVDVGDACGVRLYKRGSGDRFHPFLTMVDPDSVFDGLILTSPAEEVRLALDDGTHITMKNLQ</sequence>
<organism evidence="1 2">
    <name type="scientific">Colletotrichum trifolii</name>
    <dbReference type="NCBI Taxonomy" id="5466"/>
    <lineage>
        <taxon>Eukaryota</taxon>
        <taxon>Fungi</taxon>
        <taxon>Dikarya</taxon>
        <taxon>Ascomycota</taxon>
        <taxon>Pezizomycotina</taxon>
        <taxon>Sordariomycetes</taxon>
        <taxon>Hypocreomycetidae</taxon>
        <taxon>Glomerellales</taxon>
        <taxon>Glomerellaceae</taxon>
        <taxon>Colletotrichum</taxon>
        <taxon>Colletotrichum orbiculare species complex</taxon>
    </lineage>
</organism>
<proteinExistence type="predicted"/>